<dbReference type="GO" id="GO:0032259">
    <property type="term" value="P:methylation"/>
    <property type="evidence" value="ECO:0007669"/>
    <property type="project" value="UniProtKB-KW"/>
</dbReference>
<dbReference type="EC" id="2.1.1.113" evidence="8"/>
<keyword evidence="2 8" id="KW-0489">Methyltransferase</keyword>
<dbReference type="Gene3D" id="3.40.50.150">
    <property type="entry name" value="Vaccinia Virus protein VP39"/>
    <property type="match status" value="2"/>
</dbReference>
<evidence type="ECO:0000256" key="6">
    <source>
        <dbReference type="ARBA" id="ARBA00023125"/>
    </source>
</evidence>
<evidence type="ECO:0000259" key="9">
    <source>
        <dbReference type="Pfam" id="PF01555"/>
    </source>
</evidence>
<gene>
    <name evidence="10" type="ORF">SAMN04487950_4564</name>
</gene>
<comment type="catalytic activity">
    <reaction evidence="7 8">
        <text>a 2'-deoxycytidine in DNA + S-adenosyl-L-methionine = an N(4)-methyl-2'-deoxycytidine in DNA + S-adenosyl-L-homocysteine + H(+)</text>
        <dbReference type="Rhea" id="RHEA:16857"/>
        <dbReference type="Rhea" id="RHEA-COMP:11369"/>
        <dbReference type="Rhea" id="RHEA-COMP:13674"/>
        <dbReference type="ChEBI" id="CHEBI:15378"/>
        <dbReference type="ChEBI" id="CHEBI:57856"/>
        <dbReference type="ChEBI" id="CHEBI:59789"/>
        <dbReference type="ChEBI" id="CHEBI:85452"/>
        <dbReference type="ChEBI" id="CHEBI:137933"/>
        <dbReference type="EC" id="2.1.1.113"/>
    </reaction>
</comment>
<evidence type="ECO:0000256" key="1">
    <source>
        <dbReference type="ARBA" id="ARBA00010203"/>
    </source>
</evidence>
<dbReference type="SUPFAM" id="SSF53335">
    <property type="entry name" value="S-adenosyl-L-methionine-dependent methyltransferases"/>
    <property type="match status" value="2"/>
</dbReference>
<dbReference type="PROSITE" id="PS00093">
    <property type="entry name" value="N4_MTASE"/>
    <property type="match status" value="1"/>
</dbReference>
<evidence type="ECO:0000256" key="3">
    <source>
        <dbReference type="ARBA" id="ARBA00022679"/>
    </source>
</evidence>
<keyword evidence="6" id="KW-0238">DNA-binding</keyword>
<keyword evidence="4 8" id="KW-0949">S-adenosyl-L-methionine</keyword>
<keyword evidence="5 8" id="KW-0680">Restriction system</keyword>
<evidence type="ECO:0000256" key="8">
    <source>
        <dbReference type="RuleBase" id="RU362026"/>
    </source>
</evidence>
<evidence type="ECO:0000256" key="7">
    <source>
        <dbReference type="ARBA" id="ARBA00049120"/>
    </source>
</evidence>
<keyword evidence="11" id="KW-1185">Reference proteome</keyword>
<dbReference type="InterPro" id="IPR001091">
    <property type="entry name" value="RM_Methyltransferase"/>
</dbReference>
<dbReference type="InterPro" id="IPR017985">
    <property type="entry name" value="MeTrfase_CN4_CS"/>
</dbReference>
<dbReference type="Proteomes" id="UP000199607">
    <property type="component" value="Unassembled WGS sequence"/>
</dbReference>
<feature type="domain" description="DNA methylase N-4/N-6" evidence="9">
    <location>
        <begin position="427"/>
        <end position="456"/>
    </location>
</feature>
<comment type="similarity">
    <text evidence="1">Belongs to the N(4)/N(6)-methyltransferase family. N(4) subfamily.</text>
</comment>
<reference evidence="11" key="1">
    <citation type="submission" date="2016-10" db="EMBL/GenBank/DDBJ databases">
        <authorList>
            <person name="Varghese N."/>
            <person name="Submissions S."/>
        </authorList>
    </citation>
    <scope>NUCLEOTIDE SEQUENCE [LARGE SCALE GENOMIC DNA]</scope>
    <source>
        <strain evidence="11">CGMCC 1.7738</strain>
    </source>
</reference>
<evidence type="ECO:0000256" key="4">
    <source>
        <dbReference type="ARBA" id="ARBA00022691"/>
    </source>
</evidence>
<dbReference type="Pfam" id="PF01555">
    <property type="entry name" value="N6_N4_Mtase"/>
    <property type="match status" value="2"/>
</dbReference>
<accession>A0A1I4JMJ9</accession>
<evidence type="ECO:0000313" key="11">
    <source>
        <dbReference type="Proteomes" id="UP000199607"/>
    </source>
</evidence>
<dbReference type="EMBL" id="FOTC01000012">
    <property type="protein sequence ID" value="SFL67336.1"/>
    <property type="molecule type" value="Genomic_DNA"/>
</dbReference>
<dbReference type="InterPro" id="IPR002941">
    <property type="entry name" value="DNA_methylase_N4/N6"/>
</dbReference>
<name>A0A1I4JMJ9_9EURY</name>
<dbReference type="STRING" id="553466.SAMN04487950_4564"/>
<evidence type="ECO:0000313" key="10">
    <source>
        <dbReference type="EMBL" id="SFL67336.1"/>
    </source>
</evidence>
<dbReference type="GO" id="GO:0008170">
    <property type="term" value="F:N-methyltransferase activity"/>
    <property type="evidence" value="ECO:0007669"/>
    <property type="project" value="InterPro"/>
</dbReference>
<sequence length="469" mass="52982">MSQNEFENQEEPLTMERLDPGVRKLISIISEHIDDVDNVSSLDEFLDGTHQPKEPSTPDVYNFLSSNPDVAKKLHGAIKDELEHHGSVTAEDIRAQHDERPDVDELKAKVEHANARYVIPSDADKDADTENSKRLEIESESVDLIITSPPYWRKRNYGVDDQLGQESDPDQYIENLVKALEHWRAFLRPHGSIFLNIGDSYNNKSRVGIPGRFVRAAQEAGWTIRNDIIWAKDNGMPSPAKDRLVPRHEHIIHLVWDADDYYYDLHGYAEVFGNGSNPGDVWRMNHDRNTGGHLAPYPEELVRRAITLACPHSVCTKCGVARERNRVRGTTELDTSRPQAERALELYNQSDLEERHIKAVQAVGISDAGKAKEFQDGAGENAKDVQELAKEAKEVLGGYFREFTFPQWITEGWTECDCEEPEYGPGMVFDPFSGSGTTIKVANELGLHAWGTDLDTSNFDKNQSLSQYQ</sequence>
<feature type="domain" description="DNA methylase N-4/N-6" evidence="9">
    <location>
        <begin position="142"/>
        <end position="310"/>
    </location>
</feature>
<dbReference type="InterPro" id="IPR029063">
    <property type="entry name" value="SAM-dependent_MTases_sf"/>
</dbReference>
<dbReference type="PRINTS" id="PR00508">
    <property type="entry name" value="S21N4MTFRASE"/>
</dbReference>
<organism evidence="10 11">
    <name type="scientific">Halogranum rubrum</name>
    <dbReference type="NCBI Taxonomy" id="553466"/>
    <lineage>
        <taxon>Archaea</taxon>
        <taxon>Methanobacteriati</taxon>
        <taxon>Methanobacteriota</taxon>
        <taxon>Stenosarchaea group</taxon>
        <taxon>Halobacteria</taxon>
        <taxon>Halobacteriales</taxon>
        <taxon>Haloferacaceae</taxon>
    </lineage>
</organism>
<evidence type="ECO:0000256" key="5">
    <source>
        <dbReference type="ARBA" id="ARBA00022747"/>
    </source>
</evidence>
<proteinExistence type="inferred from homology"/>
<dbReference type="GO" id="GO:0015667">
    <property type="term" value="F:site-specific DNA-methyltransferase (cytosine-N4-specific) activity"/>
    <property type="evidence" value="ECO:0007669"/>
    <property type="project" value="UniProtKB-EC"/>
</dbReference>
<dbReference type="AlphaFoldDB" id="A0A1I4JMJ9"/>
<evidence type="ECO:0000256" key="2">
    <source>
        <dbReference type="ARBA" id="ARBA00022603"/>
    </source>
</evidence>
<dbReference type="GO" id="GO:0009307">
    <property type="term" value="P:DNA restriction-modification system"/>
    <property type="evidence" value="ECO:0007669"/>
    <property type="project" value="UniProtKB-KW"/>
</dbReference>
<dbReference type="GO" id="GO:0003677">
    <property type="term" value="F:DNA binding"/>
    <property type="evidence" value="ECO:0007669"/>
    <property type="project" value="UniProtKB-KW"/>
</dbReference>
<keyword evidence="3" id="KW-0808">Transferase</keyword>
<protein>
    <recommendedName>
        <fullName evidence="8">Type II methyltransferase</fullName>
        <ecNumber evidence="8">2.1.1.113</ecNumber>
    </recommendedName>
    <alternativeName>
        <fullName evidence="8">N-4 cytosine-specific methyltransferase</fullName>
    </alternativeName>
</protein>